<dbReference type="AlphaFoldDB" id="A0A9E5DBP7"/>
<dbReference type="PANTHER" id="PTHR43788">
    <property type="entry name" value="DNA2/NAM7 HELICASE FAMILY MEMBER"/>
    <property type="match status" value="1"/>
</dbReference>
<feature type="domain" description="DNA2/NAM7 helicase-like C-terminal" evidence="7">
    <location>
        <begin position="319"/>
        <end position="523"/>
    </location>
</feature>
<reference evidence="8" key="2">
    <citation type="submission" date="2021-04" db="EMBL/GenBank/DDBJ databases">
        <authorList>
            <person name="Dong X."/>
        </authorList>
    </citation>
    <scope>NUCLEOTIDE SEQUENCE</scope>
    <source>
        <strain evidence="8">LLY</strain>
    </source>
</reference>
<dbReference type="InterPro" id="IPR050534">
    <property type="entry name" value="Coronavir_polyprotein_1ab"/>
</dbReference>
<evidence type="ECO:0000256" key="2">
    <source>
        <dbReference type="ARBA" id="ARBA00022741"/>
    </source>
</evidence>
<comment type="similarity">
    <text evidence="1">Belongs to the DNA2/NAM7 helicase family.</text>
</comment>
<dbReference type="Pfam" id="PF13087">
    <property type="entry name" value="AAA_12"/>
    <property type="match status" value="1"/>
</dbReference>
<feature type="domain" description="DNA2/NAM7 helicase helicase" evidence="6">
    <location>
        <begin position="243"/>
        <end position="309"/>
    </location>
</feature>
<dbReference type="Proteomes" id="UP001056766">
    <property type="component" value="Unassembled WGS sequence"/>
</dbReference>
<dbReference type="InterPro" id="IPR047187">
    <property type="entry name" value="SF1_C_Upf1"/>
</dbReference>
<keyword evidence="2" id="KW-0547">Nucleotide-binding</keyword>
<evidence type="ECO:0000259" key="6">
    <source>
        <dbReference type="Pfam" id="PF13086"/>
    </source>
</evidence>
<dbReference type="Gene3D" id="3.40.50.300">
    <property type="entry name" value="P-loop containing nucleotide triphosphate hydrolases"/>
    <property type="match status" value="3"/>
</dbReference>
<gene>
    <name evidence="8" type="ORF">KDK67_08745</name>
</gene>
<evidence type="ECO:0000313" key="9">
    <source>
        <dbReference type="Proteomes" id="UP001056766"/>
    </source>
</evidence>
<dbReference type="Pfam" id="PF13086">
    <property type="entry name" value="AAA_11"/>
    <property type="match status" value="2"/>
</dbReference>
<evidence type="ECO:0000256" key="4">
    <source>
        <dbReference type="ARBA" id="ARBA00022806"/>
    </source>
</evidence>
<dbReference type="EMBL" id="JAGSOI010000034">
    <property type="protein sequence ID" value="MCM1987072.1"/>
    <property type="molecule type" value="Genomic_DNA"/>
</dbReference>
<evidence type="ECO:0000256" key="3">
    <source>
        <dbReference type="ARBA" id="ARBA00022801"/>
    </source>
</evidence>
<keyword evidence="5" id="KW-0067">ATP-binding</keyword>
<name>A0A9E5DBP7_9EURY</name>
<dbReference type="InterPro" id="IPR041679">
    <property type="entry name" value="DNA2/NAM7-like_C"/>
</dbReference>
<reference evidence="8" key="1">
    <citation type="journal article" date="2021" name="mSystems">
        <title>Bacteria and Archaea Synergistically Convert Glycine Betaine to Biogenic Methane in the Formosa Cold Seep of the South China Sea.</title>
        <authorList>
            <person name="Li L."/>
            <person name="Zhang W."/>
            <person name="Zhang S."/>
            <person name="Song L."/>
            <person name="Sun Q."/>
            <person name="Zhang H."/>
            <person name="Xiang H."/>
            <person name="Dong X."/>
        </authorList>
    </citation>
    <scope>NUCLEOTIDE SEQUENCE</scope>
    <source>
        <strain evidence="8">LLY</strain>
    </source>
</reference>
<organism evidence="8 9">
    <name type="scientific">Methanococcoides seepicolus</name>
    <dbReference type="NCBI Taxonomy" id="2828780"/>
    <lineage>
        <taxon>Archaea</taxon>
        <taxon>Methanobacteriati</taxon>
        <taxon>Methanobacteriota</taxon>
        <taxon>Stenosarchaea group</taxon>
        <taxon>Methanomicrobia</taxon>
        <taxon>Methanosarcinales</taxon>
        <taxon>Methanosarcinaceae</taxon>
        <taxon>Methanococcoides</taxon>
    </lineage>
</organism>
<evidence type="ECO:0000256" key="1">
    <source>
        <dbReference type="ARBA" id="ARBA00007913"/>
    </source>
</evidence>
<feature type="domain" description="DNA2/NAM7 helicase helicase" evidence="6">
    <location>
        <begin position="141"/>
        <end position="235"/>
    </location>
</feature>
<proteinExistence type="inferred from homology"/>
<keyword evidence="4" id="KW-0347">Helicase</keyword>
<sequence length="595" mass="67420">MEKEKNTFILADVLRVNKKLMRGRFFYYVDLRVSKDSLNYLERRYNPFLIREGRSYKLNFLIASCTKCESATDFRLVFDKEPSFEIGRSYRLENIPPLDIIDREIKILDDMKETESPLKNMLFGTYSAKQSSLPNTYVDPKLNERQKEAVLNAINTDDFHLILGPPGTGKTTIISEMCKLFAESGKKVLLTSWMNVAVDNALDSILKDDSIKNEQVCRLGAGDFKIAESILPITIPATSFGTSNTIRNANVVGSTLASAYHTKGYEEKPFDIVIVDEAGASTVPETLLALTLAKKFILIGDHLQLPPIVGGDSTEEWIKESLFEKLWRMYPEKHTMLNTQYRMDEKISEISSKNIYGQLGGIITSESVLKRKNPFEQMNDFSLSNDEKKLVSKTSPICWLHVNGDIKWINNGPSHSANNIAEIENIEKVLDILVNKEKVEPNRIGVLSPFRYQVSSMINAFEEYVEKGVVINTIHSFQGDEKDIVIISLVTEKIDSSRIYEDIRLLNVAITRSKFKLIIVGNTKMTAKKNNVSEMLADLRETAIKCNGHLANNALRPDSNVELRVHSEKETHFAKEANEIAQLKKSTFSRGGFRY</sequence>
<protein>
    <submittedName>
        <fullName evidence="8">AAA family ATPase</fullName>
    </submittedName>
</protein>
<accession>A0A9E5DBP7</accession>
<evidence type="ECO:0000313" key="8">
    <source>
        <dbReference type="EMBL" id="MCM1987072.1"/>
    </source>
</evidence>
<keyword evidence="3" id="KW-0378">Hydrolase</keyword>
<keyword evidence="9" id="KW-1185">Reference proteome</keyword>
<dbReference type="InterPro" id="IPR027417">
    <property type="entry name" value="P-loop_NTPase"/>
</dbReference>
<evidence type="ECO:0000259" key="7">
    <source>
        <dbReference type="Pfam" id="PF13087"/>
    </source>
</evidence>
<dbReference type="GO" id="GO:0016787">
    <property type="term" value="F:hydrolase activity"/>
    <property type="evidence" value="ECO:0007669"/>
    <property type="project" value="UniProtKB-KW"/>
</dbReference>
<evidence type="ECO:0000256" key="5">
    <source>
        <dbReference type="ARBA" id="ARBA00022840"/>
    </source>
</evidence>
<dbReference type="PANTHER" id="PTHR43788:SF8">
    <property type="entry name" value="DNA-BINDING PROTEIN SMUBP-2"/>
    <property type="match status" value="1"/>
</dbReference>
<dbReference type="SUPFAM" id="SSF52540">
    <property type="entry name" value="P-loop containing nucleoside triphosphate hydrolases"/>
    <property type="match status" value="1"/>
</dbReference>
<dbReference type="RefSeq" id="WP_250868418.1">
    <property type="nucleotide sequence ID" value="NZ_JAGSOI010000034.1"/>
</dbReference>
<dbReference type="GO" id="GO:0043139">
    <property type="term" value="F:5'-3' DNA helicase activity"/>
    <property type="evidence" value="ECO:0007669"/>
    <property type="project" value="TreeGrafter"/>
</dbReference>
<dbReference type="CDD" id="cd18808">
    <property type="entry name" value="SF1_C_Upf1"/>
    <property type="match status" value="1"/>
</dbReference>
<dbReference type="InterPro" id="IPR041677">
    <property type="entry name" value="DNA2/NAM7_AAA_11"/>
</dbReference>
<comment type="caution">
    <text evidence="8">The sequence shown here is derived from an EMBL/GenBank/DDBJ whole genome shotgun (WGS) entry which is preliminary data.</text>
</comment>
<dbReference type="GO" id="GO:0005524">
    <property type="term" value="F:ATP binding"/>
    <property type="evidence" value="ECO:0007669"/>
    <property type="project" value="UniProtKB-KW"/>
</dbReference>